<dbReference type="InterPro" id="IPR000838">
    <property type="entry name" value="RNA_pol_sigma70_ECF_CS"/>
</dbReference>
<dbReference type="AlphaFoldDB" id="A0A1G1TGV6"/>
<comment type="caution">
    <text evidence="9">The sequence shown here is derived from an EMBL/GenBank/DDBJ whole genome shotgun (WGS) entry which is preliminary data.</text>
</comment>
<reference evidence="9 10" key="1">
    <citation type="submission" date="2016-08" db="EMBL/GenBank/DDBJ databases">
        <title>Hymenobacter coccineus sp. nov., Hymenobacter lapidarius sp. nov. and Hymenobacter glacialis sp. nov., isolated from Antarctic soil.</title>
        <authorList>
            <person name="Sedlacek I."/>
            <person name="Kralova S."/>
            <person name="Kyrova K."/>
            <person name="Maslanova I."/>
            <person name="Stankova E."/>
            <person name="Vrbovska V."/>
            <person name="Nemec M."/>
            <person name="Bartak M."/>
            <person name="Svec P."/>
            <person name="Busse H.-J."/>
            <person name="Pantucek R."/>
        </authorList>
    </citation>
    <scope>NUCLEOTIDE SEQUENCE [LARGE SCALE GENOMIC DNA]</scope>
    <source>
        <strain evidence="9 10">CCM 8649</strain>
    </source>
</reference>
<dbReference type="GO" id="GO:0003677">
    <property type="term" value="F:DNA binding"/>
    <property type="evidence" value="ECO:0007669"/>
    <property type="project" value="UniProtKB-KW"/>
</dbReference>
<evidence type="ECO:0000256" key="6">
    <source>
        <dbReference type="RuleBase" id="RU000716"/>
    </source>
</evidence>
<evidence type="ECO:0000313" key="10">
    <source>
        <dbReference type="Proteomes" id="UP000177506"/>
    </source>
</evidence>
<sequence length="196" mass="22243">MTPYPAPEPTQWLARYGNELYRYALARVGGADAAEELVQATLLRALQALGKFRGEASERTWLFAILKRQVLDYYHRQAHRPEVSLAELAPEGPTEADFFEEGNGHWRAAQAPTSWQTADGALEQAELQAALHRCQERLPARHGAVFALRFVEELPAEEICRELSLSAANYWVIVHRAKLQLRRCLEQHGLGRRTRS</sequence>
<evidence type="ECO:0000259" key="7">
    <source>
        <dbReference type="Pfam" id="PF04542"/>
    </source>
</evidence>
<evidence type="ECO:0000256" key="2">
    <source>
        <dbReference type="ARBA" id="ARBA00023015"/>
    </source>
</evidence>
<dbReference type="InterPro" id="IPR013325">
    <property type="entry name" value="RNA_pol_sigma_r2"/>
</dbReference>
<dbReference type="Pfam" id="PF08281">
    <property type="entry name" value="Sigma70_r4_2"/>
    <property type="match status" value="1"/>
</dbReference>
<dbReference type="InterPro" id="IPR036388">
    <property type="entry name" value="WH-like_DNA-bd_sf"/>
</dbReference>
<evidence type="ECO:0000259" key="8">
    <source>
        <dbReference type="Pfam" id="PF08281"/>
    </source>
</evidence>
<dbReference type="Proteomes" id="UP000177506">
    <property type="component" value="Unassembled WGS sequence"/>
</dbReference>
<dbReference type="Pfam" id="PF04542">
    <property type="entry name" value="Sigma70_r2"/>
    <property type="match status" value="1"/>
</dbReference>
<name>A0A1G1TGV6_9BACT</name>
<feature type="domain" description="RNA polymerase sigma-70 region 2" evidence="7">
    <location>
        <begin position="14"/>
        <end position="78"/>
    </location>
</feature>
<dbReference type="GO" id="GO:0016987">
    <property type="term" value="F:sigma factor activity"/>
    <property type="evidence" value="ECO:0007669"/>
    <property type="project" value="UniProtKB-KW"/>
</dbReference>
<dbReference type="PANTHER" id="PTHR43133:SF8">
    <property type="entry name" value="RNA POLYMERASE SIGMA FACTOR HI_1459-RELATED"/>
    <property type="match status" value="1"/>
</dbReference>
<dbReference type="PANTHER" id="PTHR43133">
    <property type="entry name" value="RNA POLYMERASE ECF-TYPE SIGMA FACTO"/>
    <property type="match status" value="1"/>
</dbReference>
<dbReference type="SUPFAM" id="SSF88946">
    <property type="entry name" value="Sigma2 domain of RNA polymerase sigma factors"/>
    <property type="match status" value="1"/>
</dbReference>
<evidence type="ECO:0000313" key="9">
    <source>
        <dbReference type="EMBL" id="OGX90109.1"/>
    </source>
</evidence>
<keyword evidence="2 6" id="KW-0805">Transcription regulation</keyword>
<dbReference type="RefSeq" id="WP_070743879.1">
    <property type="nucleotide sequence ID" value="NZ_MDZA01000199.1"/>
</dbReference>
<dbReference type="InterPro" id="IPR013249">
    <property type="entry name" value="RNA_pol_sigma70_r4_t2"/>
</dbReference>
<protein>
    <recommendedName>
        <fullName evidence="6">RNA polymerase sigma factor</fullName>
    </recommendedName>
</protein>
<dbReference type="InterPro" id="IPR007627">
    <property type="entry name" value="RNA_pol_sigma70_r2"/>
</dbReference>
<evidence type="ECO:0000256" key="5">
    <source>
        <dbReference type="ARBA" id="ARBA00023163"/>
    </source>
</evidence>
<feature type="domain" description="RNA polymerase sigma factor 70 region 4 type 2" evidence="8">
    <location>
        <begin position="130"/>
        <end position="181"/>
    </location>
</feature>
<dbReference type="EMBL" id="MDZA01000199">
    <property type="protein sequence ID" value="OGX90109.1"/>
    <property type="molecule type" value="Genomic_DNA"/>
</dbReference>
<evidence type="ECO:0000256" key="1">
    <source>
        <dbReference type="ARBA" id="ARBA00010641"/>
    </source>
</evidence>
<keyword evidence="4 6" id="KW-0238">DNA-binding</keyword>
<dbReference type="Gene3D" id="1.10.10.10">
    <property type="entry name" value="Winged helix-like DNA-binding domain superfamily/Winged helix DNA-binding domain"/>
    <property type="match status" value="1"/>
</dbReference>
<comment type="similarity">
    <text evidence="1 6">Belongs to the sigma-70 factor family. ECF subfamily.</text>
</comment>
<dbReference type="Gene3D" id="1.10.1740.10">
    <property type="match status" value="1"/>
</dbReference>
<gene>
    <name evidence="9" type="ORF">BEN49_07625</name>
</gene>
<dbReference type="InterPro" id="IPR013324">
    <property type="entry name" value="RNA_pol_sigma_r3/r4-like"/>
</dbReference>
<dbReference type="OrthoDB" id="9782108at2"/>
<keyword evidence="3 6" id="KW-0731">Sigma factor</keyword>
<accession>A0A1G1TGV6</accession>
<dbReference type="PROSITE" id="PS01063">
    <property type="entry name" value="SIGMA70_ECF"/>
    <property type="match status" value="1"/>
</dbReference>
<dbReference type="InterPro" id="IPR039425">
    <property type="entry name" value="RNA_pol_sigma-70-like"/>
</dbReference>
<dbReference type="GO" id="GO:0006352">
    <property type="term" value="P:DNA-templated transcription initiation"/>
    <property type="evidence" value="ECO:0007669"/>
    <property type="project" value="InterPro"/>
</dbReference>
<keyword evidence="5 6" id="KW-0804">Transcription</keyword>
<dbReference type="SUPFAM" id="SSF88659">
    <property type="entry name" value="Sigma3 and sigma4 domains of RNA polymerase sigma factors"/>
    <property type="match status" value="1"/>
</dbReference>
<evidence type="ECO:0000256" key="3">
    <source>
        <dbReference type="ARBA" id="ARBA00023082"/>
    </source>
</evidence>
<dbReference type="InterPro" id="IPR014284">
    <property type="entry name" value="RNA_pol_sigma-70_dom"/>
</dbReference>
<organism evidence="9 10">
    <name type="scientific">Hymenobacter coccineus</name>
    <dbReference type="NCBI Taxonomy" id="1908235"/>
    <lineage>
        <taxon>Bacteria</taxon>
        <taxon>Pseudomonadati</taxon>
        <taxon>Bacteroidota</taxon>
        <taxon>Cytophagia</taxon>
        <taxon>Cytophagales</taxon>
        <taxon>Hymenobacteraceae</taxon>
        <taxon>Hymenobacter</taxon>
    </lineage>
</organism>
<proteinExistence type="inferred from homology"/>
<dbReference type="NCBIfam" id="TIGR02937">
    <property type="entry name" value="sigma70-ECF"/>
    <property type="match status" value="1"/>
</dbReference>
<evidence type="ECO:0000256" key="4">
    <source>
        <dbReference type="ARBA" id="ARBA00023125"/>
    </source>
</evidence>
<keyword evidence="10" id="KW-1185">Reference proteome</keyword>